<gene>
    <name evidence="10" type="ORF">MNBD_GAMMA04-1636</name>
</gene>
<evidence type="ECO:0000256" key="6">
    <source>
        <dbReference type="ARBA" id="ARBA00022723"/>
    </source>
</evidence>
<dbReference type="Gene3D" id="3.20.20.20">
    <property type="entry name" value="Dihydropteroate synthase-like"/>
    <property type="match status" value="1"/>
</dbReference>
<keyword evidence="5 10" id="KW-0808">Transferase</keyword>
<comment type="cofactor">
    <cofactor evidence="2">
        <name>Mg(2+)</name>
        <dbReference type="ChEBI" id="CHEBI:18420"/>
    </cofactor>
</comment>
<evidence type="ECO:0000256" key="2">
    <source>
        <dbReference type="ARBA" id="ARBA00001946"/>
    </source>
</evidence>
<dbReference type="PROSITE" id="PS00792">
    <property type="entry name" value="DHPS_1"/>
    <property type="match status" value="1"/>
</dbReference>
<dbReference type="PANTHER" id="PTHR20941">
    <property type="entry name" value="FOLATE SYNTHESIS PROTEINS"/>
    <property type="match status" value="1"/>
</dbReference>
<keyword evidence="6" id="KW-0479">Metal-binding</keyword>
<protein>
    <recommendedName>
        <fullName evidence="4">dihydropteroate synthase</fullName>
        <ecNumber evidence="4">2.5.1.15</ecNumber>
    </recommendedName>
</protein>
<dbReference type="AlphaFoldDB" id="A0A3B0VZH1"/>
<dbReference type="Pfam" id="PF00809">
    <property type="entry name" value="Pterin_bind"/>
    <property type="match status" value="1"/>
</dbReference>
<sequence>MFSIKTFIQEKVERNRGMPVVMGILNVTPDSFSDGGRFVTSSAIEKQVLAMLDGGVDIIDVGGESTRPGAKKVALPDELERVLPVIDWITQRFETVVSVDTYKTEVMREAVKCGASLINDVNALQAKDAISVAVDTGVSVCLMHKQGEPMTMQNAPFYQDILVDVKAFLLERARCCEAQGMTKDKIILDPGFGFGKTLAHNEVLFQNLEALTSLNYPVLVGVSRKRMIAEILNESSALNLMVGSVAAAVLAVLKGANIVRVHDVKETVDALKVTMRLRSS</sequence>
<name>A0A3B0VZH1_9ZZZZ</name>
<dbReference type="PROSITE" id="PS50972">
    <property type="entry name" value="PTERIN_BINDING"/>
    <property type="match status" value="1"/>
</dbReference>
<comment type="catalytic activity">
    <reaction evidence="1">
        <text>(7,8-dihydropterin-6-yl)methyl diphosphate + 4-aminobenzoate = 7,8-dihydropteroate + diphosphate</text>
        <dbReference type="Rhea" id="RHEA:19949"/>
        <dbReference type="ChEBI" id="CHEBI:17836"/>
        <dbReference type="ChEBI" id="CHEBI:17839"/>
        <dbReference type="ChEBI" id="CHEBI:33019"/>
        <dbReference type="ChEBI" id="CHEBI:72950"/>
        <dbReference type="EC" id="2.5.1.15"/>
    </reaction>
</comment>
<dbReference type="PROSITE" id="PS00793">
    <property type="entry name" value="DHPS_2"/>
    <property type="match status" value="1"/>
</dbReference>
<comment type="pathway">
    <text evidence="3">Cofactor biosynthesis; tetrahydrofolate biosynthesis; 7,8-dihydrofolate from 2-amino-4-hydroxy-6-hydroxymethyl-7,8-dihydropteridine diphosphate and 4-aminobenzoate: step 1/2.</text>
</comment>
<dbReference type="InterPro" id="IPR045031">
    <property type="entry name" value="DHP_synth-like"/>
</dbReference>
<dbReference type="EC" id="2.5.1.15" evidence="4"/>
<feature type="domain" description="Pterin-binding" evidence="9">
    <location>
        <begin position="19"/>
        <end position="272"/>
    </location>
</feature>
<evidence type="ECO:0000256" key="8">
    <source>
        <dbReference type="ARBA" id="ARBA00022909"/>
    </source>
</evidence>
<dbReference type="InterPro" id="IPR006390">
    <property type="entry name" value="DHP_synth_dom"/>
</dbReference>
<evidence type="ECO:0000256" key="4">
    <source>
        <dbReference type="ARBA" id="ARBA00012458"/>
    </source>
</evidence>
<dbReference type="InterPro" id="IPR011005">
    <property type="entry name" value="Dihydropteroate_synth-like_sf"/>
</dbReference>
<dbReference type="InterPro" id="IPR000489">
    <property type="entry name" value="Pterin-binding_dom"/>
</dbReference>
<dbReference type="GO" id="GO:0046872">
    <property type="term" value="F:metal ion binding"/>
    <property type="evidence" value="ECO:0007669"/>
    <property type="project" value="UniProtKB-KW"/>
</dbReference>
<dbReference type="GO" id="GO:0004156">
    <property type="term" value="F:dihydropteroate synthase activity"/>
    <property type="evidence" value="ECO:0007669"/>
    <property type="project" value="UniProtKB-EC"/>
</dbReference>
<evidence type="ECO:0000256" key="5">
    <source>
        <dbReference type="ARBA" id="ARBA00022679"/>
    </source>
</evidence>
<evidence type="ECO:0000256" key="1">
    <source>
        <dbReference type="ARBA" id="ARBA00000012"/>
    </source>
</evidence>
<dbReference type="PANTHER" id="PTHR20941:SF1">
    <property type="entry name" value="FOLIC ACID SYNTHESIS PROTEIN FOL1"/>
    <property type="match status" value="1"/>
</dbReference>
<dbReference type="NCBIfam" id="TIGR01496">
    <property type="entry name" value="DHPS"/>
    <property type="match status" value="1"/>
</dbReference>
<proteinExistence type="predicted"/>
<evidence type="ECO:0000313" key="10">
    <source>
        <dbReference type="EMBL" id="VAW45563.1"/>
    </source>
</evidence>
<evidence type="ECO:0000256" key="3">
    <source>
        <dbReference type="ARBA" id="ARBA00004763"/>
    </source>
</evidence>
<keyword evidence="8" id="KW-0289">Folate biosynthesis</keyword>
<accession>A0A3B0VZH1</accession>
<dbReference type="EMBL" id="UOFB01000091">
    <property type="protein sequence ID" value="VAW45563.1"/>
    <property type="molecule type" value="Genomic_DNA"/>
</dbReference>
<dbReference type="SUPFAM" id="SSF51717">
    <property type="entry name" value="Dihydropteroate synthetase-like"/>
    <property type="match status" value="1"/>
</dbReference>
<dbReference type="CDD" id="cd00739">
    <property type="entry name" value="DHPS"/>
    <property type="match status" value="1"/>
</dbReference>
<dbReference type="GO" id="GO:0046656">
    <property type="term" value="P:folic acid biosynthetic process"/>
    <property type="evidence" value="ECO:0007669"/>
    <property type="project" value="UniProtKB-KW"/>
</dbReference>
<evidence type="ECO:0000256" key="7">
    <source>
        <dbReference type="ARBA" id="ARBA00022842"/>
    </source>
</evidence>
<dbReference type="GO" id="GO:0046654">
    <property type="term" value="P:tetrahydrofolate biosynthetic process"/>
    <property type="evidence" value="ECO:0007669"/>
    <property type="project" value="TreeGrafter"/>
</dbReference>
<organism evidence="10">
    <name type="scientific">hydrothermal vent metagenome</name>
    <dbReference type="NCBI Taxonomy" id="652676"/>
    <lineage>
        <taxon>unclassified sequences</taxon>
        <taxon>metagenomes</taxon>
        <taxon>ecological metagenomes</taxon>
    </lineage>
</organism>
<dbReference type="GO" id="GO:0005829">
    <property type="term" value="C:cytosol"/>
    <property type="evidence" value="ECO:0007669"/>
    <property type="project" value="TreeGrafter"/>
</dbReference>
<keyword evidence="7" id="KW-0460">Magnesium</keyword>
<evidence type="ECO:0000259" key="9">
    <source>
        <dbReference type="PROSITE" id="PS50972"/>
    </source>
</evidence>
<reference evidence="10" key="1">
    <citation type="submission" date="2018-06" db="EMBL/GenBank/DDBJ databases">
        <authorList>
            <person name="Zhirakovskaya E."/>
        </authorList>
    </citation>
    <scope>NUCLEOTIDE SEQUENCE</scope>
</reference>